<feature type="compositionally biased region" description="Polar residues" evidence="1">
    <location>
        <begin position="343"/>
        <end position="357"/>
    </location>
</feature>
<dbReference type="GeneID" id="39592528"/>
<evidence type="ECO:0000313" key="4">
    <source>
        <dbReference type="Proteomes" id="UP000279236"/>
    </source>
</evidence>
<dbReference type="RefSeq" id="XP_028476248.1">
    <property type="nucleotide sequence ID" value="XM_028623315.1"/>
</dbReference>
<proteinExistence type="predicted"/>
<feature type="compositionally biased region" description="Pro residues" evidence="1">
    <location>
        <begin position="99"/>
        <end position="109"/>
    </location>
</feature>
<keyword evidence="4" id="KW-1185">Reference proteome</keyword>
<sequence length="523" mass="56352">MADRAPVAHSCPVCRKHYQRWKWLEKHFVKDHPRMDAGMLPPQPPATTPATTPKPRKPLPKKAQKRKVGYVLLARGSVGGNDNARQAADIIEIVDLRTPSPPPQLPSPPSSMRSHPRWAVDNSRTPGPLNNVATRDLSPSLDSDIDSDIDSDPPSPPSIPKVTQAAALEHISRLPAEAEGSAQSAQSDADNEDDDEIETDSHSPHPFKEAALAKKRAHSQTTLRNSQGSRASTAATHFIDSDTPMVSHLPSTDSEEIPARRLDKGKGVKRRSPTPVSGHGQARKKQKNERPDPNRAPNVGANDNDKYGTWSIGSWARMGSAPSAFGQPSFGLGSPFQEAGPSSRPSQTSSHFPPSTQEHSKMPSPSKSPSPEATPAPERSVKEFMTKASAATSRNASHIPALSPQPGPSQLPGTLYSDDDEFQEVVAQVTAAVADPQDPPALTPFQNSATTLADMSASQASTLAGPSQNFQHAIQHPLSGGTVARCDAIRCKACHGLAHAIHWVHSLPFFWRHCEHHELEESK</sequence>
<evidence type="ECO:0000256" key="1">
    <source>
        <dbReference type="SAM" id="MobiDB-lite"/>
    </source>
</evidence>
<feature type="region of interest" description="Disordered" evidence="1">
    <location>
        <begin position="95"/>
        <end position="416"/>
    </location>
</feature>
<evidence type="ECO:0000313" key="3">
    <source>
        <dbReference type="EMBL" id="RSH81793.1"/>
    </source>
</evidence>
<feature type="compositionally biased region" description="Basic residues" evidence="1">
    <location>
        <begin position="54"/>
        <end position="67"/>
    </location>
</feature>
<dbReference type="Proteomes" id="UP000279236">
    <property type="component" value="Unassembled WGS sequence"/>
</dbReference>
<feature type="compositionally biased region" description="Basic and acidic residues" evidence="1">
    <location>
        <begin position="257"/>
        <end position="266"/>
    </location>
</feature>
<dbReference type="PROSITE" id="PS00028">
    <property type="entry name" value="ZINC_FINGER_C2H2_1"/>
    <property type="match status" value="1"/>
</dbReference>
<organism evidence="3 4">
    <name type="scientific">Apiotrichum porosum</name>
    <dbReference type="NCBI Taxonomy" id="105984"/>
    <lineage>
        <taxon>Eukaryota</taxon>
        <taxon>Fungi</taxon>
        <taxon>Dikarya</taxon>
        <taxon>Basidiomycota</taxon>
        <taxon>Agaricomycotina</taxon>
        <taxon>Tremellomycetes</taxon>
        <taxon>Trichosporonales</taxon>
        <taxon>Trichosporonaceae</taxon>
        <taxon>Apiotrichum</taxon>
    </lineage>
</organism>
<feature type="compositionally biased region" description="Basic and acidic residues" evidence="1">
    <location>
        <begin position="199"/>
        <end position="212"/>
    </location>
</feature>
<protein>
    <recommendedName>
        <fullName evidence="2">C2H2-type domain-containing protein</fullName>
    </recommendedName>
</protein>
<dbReference type="InterPro" id="IPR013087">
    <property type="entry name" value="Znf_C2H2_type"/>
</dbReference>
<name>A0A427XSK7_9TREE</name>
<feature type="compositionally biased region" description="Acidic residues" evidence="1">
    <location>
        <begin position="189"/>
        <end position="198"/>
    </location>
</feature>
<reference evidence="3 4" key="1">
    <citation type="submission" date="2018-11" db="EMBL/GenBank/DDBJ databases">
        <title>Genome sequence of Apiotrichum porosum DSM 27194.</title>
        <authorList>
            <person name="Aliyu H."/>
            <person name="Gorte O."/>
            <person name="Ochsenreither K."/>
        </authorList>
    </citation>
    <scope>NUCLEOTIDE SEQUENCE [LARGE SCALE GENOMIC DNA]</scope>
    <source>
        <strain evidence="3 4">DSM 27194</strain>
    </source>
</reference>
<feature type="compositionally biased region" description="Polar residues" evidence="1">
    <location>
        <begin position="219"/>
        <end position="235"/>
    </location>
</feature>
<gene>
    <name evidence="3" type="ORF">EHS24_007985</name>
</gene>
<feature type="compositionally biased region" description="Low complexity" evidence="1">
    <location>
        <begin position="177"/>
        <end position="188"/>
    </location>
</feature>
<feature type="domain" description="C2H2-type" evidence="2">
    <location>
        <begin position="11"/>
        <end position="32"/>
    </location>
</feature>
<accession>A0A427XSK7</accession>
<comment type="caution">
    <text evidence="3">The sequence shown here is derived from an EMBL/GenBank/DDBJ whole genome shotgun (WGS) entry which is preliminary data.</text>
</comment>
<dbReference type="AlphaFoldDB" id="A0A427XSK7"/>
<dbReference type="EMBL" id="RSCE01000006">
    <property type="protein sequence ID" value="RSH81793.1"/>
    <property type="molecule type" value="Genomic_DNA"/>
</dbReference>
<evidence type="ECO:0000259" key="2">
    <source>
        <dbReference type="PROSITE" id="PS00028"/>
    </source>
</evidence>
<feature type="region of interest" description="Disordered" evidence="1">
    <location>
        <begin position="34"/>
        <end position="67"/>
    </location>
</feature>